<dbReference type="EMBL" id="LT882678">
    <property type="protein sequence ID" value="SMY22396.1"/>
    <property type="molecule type" value="Genomic_DNA"/>
</dbReference>
<feature type="compositionally biased region" description="Polar residues" evidence="1">
    <location>
        <begin position="56"/>
        <end position="76"/>
    </location>
</feature>
<sequence length="76" mass="8293">MPSNGSEVSAAVCGPWEGAGLPLKRRNQDHRDALGSEQDHHQPCALSRQAAWPRTSAWSTRSNITRHGSKLESQTS</sequence>
<name>A0A1Y6LDC0_ZYMTR</name>
<feature type="region of interest" description="Disordered" evidence="1">
    <location>
        <begin position="1"/>
        <end position="76"/>
    </location>
</feature>
<accession>A0A1Y6LDC0</accession>
<evidence type="ECO:0000313" key="2">
    <source>
        <dbReference type="EMBL" id="SMY22396.1"/>
    </source>
</evidence>
<organism evidence="2 3">
    <name type="scientific">Zymoseptoria tritici ST99CH_1A5</name>
    <dbReference type="NCBI Taxonomy" id="1276529"/>
    <lineage>
        <taxon>Eukaryota</taxon>
        <taxon>Fungi</taxon>
        <taxon>Dikarya</taxon>
        <taxon>Ascomycota</taxon>
        <taxon>Pezizomycotina</taxon>
        <taxon>Dothideomycetes</taxon>
        <taxon>Dothideomycetidae</taxon>
        <taxon>Mycosphaerellales</taxon>
        <taxon>Mycosphaerellaceae</taxon>
        <taxon>Zymoseptoria</taxon>
    </lineage>
</organism>
<proteinExistence type="predicted"/>
<gene>
    <name evidence="2" type="ORF">ZT1A5_G3835</name>
</gene>
<dbReference type="Proteomes" id="UP000215453">
    <property type="component" value="Chromosome 3"/>
</dbReference>
<protein>
    <submittedName>
        <fullName evidence="2">Uncharacterized protein</fullName>
    </submittedName>
</protein>
<dbReference type="AlphaFoldDB" id="A0A1Y6LDC0"/>
<reference evidence="2 3" key="1">
    <citation type="submission" date="2016-10" db="EMBL/GenBank/DDBJ databases">
        <authorList>
            <person name="Varghese N."/>
        </authorList>
    </citation>
    <scope>NUCLEOTIDE SEQUENCE [LARGE SCALE GENOMIC DNA]</scope>
</reference>
<feature type="compositionally biased region" description="Basic and acidic residues" evidence="1">
    <location>
        <begin position="29"/>
        <end position="42"/>
    </location>
</feature>
<evidence type="ECO:0000256" key="1">
    <source>
        <dbReference type="SAM" id="MobiDB-lite"/>
    </source>
</evidence>
<evidence type="ECO:0000313" key="3">
    <source>
        <dbReference type="Proteomes" id="UP000215453"/>
    </source>
</evidence>